<dbReference type="InParanoid" id="A0A409XVH2"/>
<protein>
    <submittedName>
        <fullName evidence="1">Uncharacterized protein</fullName>
    </submittedName>
</protein>
<comment type="caution">
    <text evidence="1">The sequence shown here is derived from an EMBL/GenBank/DDBJ whole genome shotgun (WGS) entry which is preliminary data.</text>
</comment>
<dbReference type="AlphaFoldDB" id="A0A409XVH2"/>
<reference evidence="1 2" key="1">
    <citation type="journal article" date="2018" name="Evol. Lett.">
        <title>Horizontal gene cluster transfer increased hallucinogenic mushroom diversity.</title>
        <authorList>
            <person name="Reynolds H.T."/>
            <person name="Vijayakumar V."/>
            <person name="Gluck-Thaler E."/>
            <person name="Korotkin H.B."/>
            <person name="Matheny P.B."/>
            <person name="Slot J.C."/>
        </authorList>
    </citation>
    <scope>NUCLEOTIDE SEQUENCE [LARGE SCALE GENOMIC DNA]</scope>
    <source>
        <strain evidence="1 2">2631</strain>
    </source>
</reference>
<dbReference type="OrthoDB" id="3070940at2759"/>
<keyword evidence="2" id="KW-1185">Reference proteome</keyword>
<gene>
    <name evidence="1" type="ORF">CVT25_009434</name>
</gene>
<sequence length="254" mass="28790">MHESLSNAEQNTIPHDLDKLLNEMLTPVKVFSCLTADFTGTLHCEALLASLFSETSTDDSLKFKEAKNSMVGYEHMIGVLKLCCAACATLLDLLSRQTDTYATYYQRMVTACTLPIWLPGHIMDSMNDHFGSMLQEEIVKWMCTMELRRNRSDSSSLCKLSTTRILDLPISAERCNAVGMKMTPHRGTVMVVVLKPEVHEDIPRRAREGGTHVFKEQDINIYDVSEEQYKMSRVTYNVMTLSLTMVQKDMSITE</sequence>
<evidence type="ECO:0000313" key="1">
    <source>
        <dbReference type="EMBL" id="PPQ94674.1"/>
    </source>
</evidence>
<name>A0A409XVH2_PSICY</name>
<evidence type="ECO:0000313" key="2">
    <source>
        <dbReference type="Proteomes" id="UP000283269"/>
    </source>
</evidence>
<proteinExistence type="predicted"/>
<accession>A0A409XVH2</accession>
<organism evidence="1 2">
    <name type="scientific">Psilocybe cyanescens</name>
    <dbReference type="NCBI Taxonomy" id="93625"/>
    <lineage>
        <taxon>Eukaryota</taxon>
        <taxon>Fungi</taxon>
        <taxon>Dikarya</taxon>
        <taxon>Basidiomycota</taxon>
        <taxon>Agaricomycotina</taxon>
        <taxon>Agaricomycetes</taxon>
        <taxon>Agaricomycetidae</taxon>
        <taxon>Agaricales</taxon>
        <taxon>Agaricineae</taxon>
        <taxon>Strophariaceae</taxon>
        <taxon>Psilocybe</taxon>
    </lineage>
</organism>
<dbReference type="EMBL" id="NHYD01000274">
    <property type="protein sequence ID" value="PPQ94674.1"/>
    <property type="molecule type" value="Genomic_DNA"/>
</dbReference>
<dbReference type="Proteomes" id="UP000283269">
    <property type="component" value="Unassembled WGS sequence"/>
</dbReference>